<dbReference type="Pfam" id="PF06925">
    <property type="entry name" value="MGDG_synth"/>
    <property type="match status" value="1"/>
</dbReference>
<dbReference type="AlphaFoldDB" id="A0AAU8IHH6"/>
<dbReference type="PANTHER" id="PTHR43025:SF3">
    <property type="entry name" value="MONOGALACTOSYLDIACYLGLYCEROL SYNTHASE 1, CHLOROPLASTIC"/>
    <property type="match status" value="1"/>
</dbReference>
<dbReference type="GO" id="GO:0016758">
    <property type="term" value="F:hexosyltransferase activity"/>
    <property type="evidence" value="ECO:0007669"/>
    <property type="project" value="InterPro"/>
</dbReference>
<organism evidence="6">
    <name type="scientific">Sporolactobacillus sp. Y61</name>
    <dbReference type="NCBI Taxonomy" id="3160863"/>
    <lineage>
        <taxon>Bacteria</taxon>
        <taxon>Bacillati</taxon>
        <taxon>Bacillota</taxon>
        <taxon>Bacilli</taxon>
        <taxon>Bacillales</taxon>
        <taxon>Sporolactobacillaceae</taxon>
        <taxon>Sporolactobacillus</taxon>
    </lineage>
</organism>
<gene>
    <name evidence="6" type="ORF">ABNN70_04295</name>
</gene>
<proteinExistence type="inferred from homology"/>
<feature type="domain" description="Diacylglycerol glucosyltransferase N-terminal" evidence="5">
    <location>
        <begin position="17"/>
        <end position="179"/>
    </location>
</feature>
<dbReference type="PANTHER" id="PTHR43025">
    <property type="entry name" value="MONOGALACTOSYLDIACYLGLYCEROL SYNTHASE"/>
    <property type="match status" value="1"/>
</dbReference>
<dbReference type="Gene3D" id="3.40.50.2000">
    <property type="entry name" value="Glycogen Phosphorylase B"/>
    <property type="match status" value="1"/>
</dbReference>
<accession>A0AAU8IHH6</accession>
<dbReference type="InterPro" id="IPR050519">
    <property type="entry name" value="Glycosyltransf_28_UgtP"/>
</dbReference>
<comment type="similarity">
    <text evidence="1">Belongs to the glycosyltransferase 28 family.</text>
</comment>
<dbReference type="RefSeq" id="WP_353948838.1">
    <property type="nucleotide sequence ID" value="NZ_CP159510.1"/>
</dbReference>
<dbReference type="Pfam" id="PF13692">
    <property type="entry name" value="Glyco_trans_1_4"/>
    <property type="match status" value="1"/>
</dbReference>
<keyword evidence="2 6" id="KW-0328">Glycosyltransferase</keyword>
<reference evidence="6" key="1">
    <citation type="submission" date="2024-06" db="EMBL/GenBank/DDBJ databases">
        <authorList>
            <person name="Fan A."/>
            <person name="Zhang F.Y."/>
            <person name="Zhang L."/>
        </authorList>
    </citation>
    <scope>NUCLEOTIDE SEQUENCE</scope>
    <source>
        <strain evidence="6">Y61</strain>
    </source>
</reference>
<dbReference type="GO" id="GO:0009247">
    <property type="term" value="P:glycolipid biosynthetic process"/>
    <property type="evidence" value="ECO:0007669"/>
    <property type="project" value="InterPro"/>
</dbReference>
<evidence type="ECO:0000259" key="5">
    <source>
        <dbReference type="Pfam" id="PF06925"/>
    </source>
</evidence>
<sequence>MIKNILIISSNYTGHGHKSITEALSEKFDIVPDVNIHVVDGFSLGGNTLLKVGKMYGPITRTSEQLWKVIWDYTSVKSSFVNHLIELKIKTRFLELLDKVRPDLILTVHPNFNGSVLNILEKNHIHIPFVTLIADLVSITSFWADPRADYIISPTEEAKAKCIEFGVPADKIKVFGFPVRSRFYNPARVTGNDQYAPNKPLNALIMSGGEGVGNMGRMAKTLIKAFGFNITIVAGRNEKLQAHLKKSLGKKYGDKVKIYGFTQNIQDLIAASDIAFIRSSPNVMMEAVSCNTPIVITGALPGQEAGNPRFAEKYHLAITCHSTRDLVPTINELLENNVAMLRQIKKSQREYVDPQSPENIVNFILNIPDDELQPAGVSHDHDVTPSSVNKIKYES</sequence>
<dbReference type="GO" id="GO:0016020">
    <property type="term" value="C:membrane"/>
    <property type="evidence" value="ECO:0007669"/>
    <property type="project" value="GOC"/>
</dbReference>
<dbReference type="EC" id="2.4.-.-" evidence="6"/>
<keyword evidence="3 6" id="KW-0808">Transferase</keyword>
<evidence type="ECO:0000256" key="3">
    <source>
        <dbReference type="ARBA" id="ARBA00022679"/>
    </source>
</evidence>
<dbReference type="SUPFAM" id="SSF53756">
    <property type="entry name" value="UDP-Glycosyltransferase/glycogen phosphorylase"/>
    <property type="match status" value="1"/>
</dbReference>
<dbReference type="InterPro" id="IPR009695">
    <property type="entry name" value="Diacylglyc_glucosyltr_N"/>
</dbReference>
<name>A0AAU8IHH6_9BACL</name>
<protein>
    <submittedName>
        <fullName evidence="6">Glycosyltransferase</fullName>
        <ecNumber evidence="6">2.4.-.-</ecNumber>
    </submittedName>
</protein>
<evidence type="ECO:0000256" key="1">
    <source>
        <dbReference type="ARBA" id="ARBA00006962"/>
    </source>
</evidence>
<feature type="region of interest" description="Disordered" evidence="4">
    <location>
        <begin position="374"/>
        <end position="395"/>
    </location>
</feature>
<evidence type="ECO:0000256" key="4">
    <source>
        <dbReference type="SAM" id="MobiDB-lite"/>
    </source>
</evidence>
<dbReference type="EMBL" id="CP159510">
    <property type="protein sequence ID" value="XCJ17709.1"/>
    <property type="molecule type" value="Genomic_DNA"/>
</dbReference>
<evidence type="ECO:0000313" key="6">
    <source>
        <dbReference type="EMBL" id="XCJ17709.1"/>
    </source>
</evidence>
<evidence type="ECO:0000256" key="2">
    <source>
        <dbReference type="ARBA" id="ARBA00022676"/>
    </source>
</evidence>